<gene>
    <name evidence="1" type="ORF">GCM10023210_31510</name>
</gene>
<evidence type="ECO:0000313" key="2">
    <source>
        <dbReference type="Proteomes" id="UP001500353"/>
    </source>
</evidence>
<comment type="caution">
    <text evidence="1">The sequence shown here is derived from an EMBL/GenBank/DDBJ whole genome shotgun (WGS) entry which is preliminary data.</text>
</comment>
<dbReference type="EMBL" id="BAABHX010000005">
    <property type="protein sequence ID" value="GAA5097009.1"/>
    <property type="molecule type" value="Genomic_DNA"/>
</dbReference>
<evidence type="ECO:0000313" key="1">
    <source>
        <dbReference type="EMBL" id="GAA5097009.1"/>
    </source>
</evidence>
<keyword evidence="2" id="KW-1185">Reference proteome</keyword>
<reference evidence="2" key="1">
    <citation type="journal article" date="2019" name="Int. J. Syst. Evol. Microbiol.">
        <title>The Global Catalogue of Microorganisms (GCM) 10K type strain sequencing project: providing services to taxonomists for standard genome sequencing and annotation.</title>
        <authorList>
            <consortium name="The Broad Institute Genomics Platform"/>
            <consortium name="The Broad Institute Genome Sequencing Center for Infectious Disease"/>
            <person name="Wu L."/>
            <person name="Ma J."/>
        </authorList>
    </citation>
    <scope>NUCLEOTIDE SEQUENCE [LARGE SCALE GENOMIC DNA]</scope>
    <source>
        <strain evidence="2">JCM 18019</strain>
    </source>
</reference>
<organism evidence="1 2">
    <name type="scientific">Chryseobacterium ginsengisoli</name>
    <dbReference type="NCBI Taxonomy" id="363853"/>
    <lineage>
        <taxon>Bacteria</taxon>
        <taxon>Pseudomonadati</taxon>
        <taxon>Bacteroidota</taxon>
        <taxon>Flavobacteriia</taxon>
        <taxon>Flavobacteriales</taxon>
        <taxon>Weeksellaceae</taxon>
        <taxon>Chryseobacterium group</taxon>
        <taxon>Chryseobacterium</taxon>
    </lineage>
</organism>
<proteinExistence type="predicted"/>
<accession>A0ABP9MI23</accession>
<protein>
    <submittedName>
        <fullName evidence="1">Uncharacterized protein</fullName>
    </submittedName>
</protein>
<dbReference type="Proteomes" id="UP001500353">
    <property type="component" value="Unassembled WGS sequence"/>
</dbReference>
<sequence>MLQEKRIQFEDKSHYPFTLTQKDFLLINSQQKMDEVFNLIHQKNSGNRFSPIPAIVENETYIIIKPQLRNSNDVSIDKISLIKNILYINVSEFDNPDFTKTARISPNILLKLNGNITFRKIILKY</sequence>
<name>A0ABP9MI23_9FLAO</name>